<evidence type="ECO:0000313" key="9">
    <source>
        <dbReference type="EMBL" id="CAA7408656.1"/>
    </source>
</evidence>
<accession>A0A7I8LG57</accession>
<comment type="similarity">
    <text evidence="2">Belongs to the peptidase M50A family.</text>
</comment>
<feature type="domain" description="Peptidase M50" evidence="8">
    <location>
        <begin position="125"/>
        <end position="499"/>
    </location>
</feature>
<dbReference type="OrthoDB" id="69989at2759"/>
<keyword evidence="10" id="KW-1185">Reference proteome</keyword>
<feature type="transmembrane region" description="Helical" evidence="7">
    <location>
        <begin position="155"/>
        <end position="177"/>
    </location>
</feature>
<feature type="transmembrane region" description="Helical" evidence="7">
    <location>
        <begin position="189"/>
        <end position="214"/>
    </location>
</feature>
<name>A0A7I8LG57_SPIIN</name>
<keyword evidence="5 7" id="KW-0472">Membrane</keyword>
<dbReference type="GO" id="GO:0012505">
    <property type="term" value="C:endomembrane system"/>
    <property type="evidence" value="ECO:0007669"/>
    <property type="project" value="UniProtKB-SubCell"/>
</dbReference>
<evidence type="ECO:0000259" key="8">
    <source>
        <dbReference type="Pfam" id="PF02163"/>
    </source>
</evidence>
<dbReference type="SUPFAM" id="SSF50156">
    <property type="entry name" value="PDZ domain-like"/>
    <property type="match status" value="1"/>
</dbReference>
<evidence type="ECO:0000256" key="3">
    <source>
        <dbReference type="ARBA" id="ARBA00022692"/>
    </source>
</evidence>
<evidence type="ECO:0000256" key="2">
    <source>
        <dbReference type="ARBA" id="ARBA00009989"/>
    </source>
</evidence>
<feature type="transmembrane region" description="Helical" evidence="7">
    <location>
        <begin position="508"/>
        <end position="532"/>
    </location>
</feature>
<keyword evidence="4 7" id="KW-1133">Transmembrane helix</keyword>
<dbReference type="PANTHER" id="PTHR13325:SF3">
    <property type="entry name" value="MEMBRANE-BOUND TRANSCRIPTION FACTOR SITE-2 PROTEASE"/>
    <property type="match status" value="1"/>
</dbReference>
<dbReference type="GO" id="GO:0016020">
    <property type="term" value="C:membrane"/>
    <property type="evidence" value="ECO:0007669"/>
    <property type="project" value="InterPro"/>
</dbReference>
<reference evidence="9" key="1">
    <citation type="submission" date="2020-02" db="EMBL/GenBank/DDBJ databases">
        <authorList>
            <person name="Scholz U."/>
            <person name="Mascher M."/>
            <person name="Fiebig A."/>
        </authorList>
    </citation>
    <scope>NUCLEOTIDE SEQUENCE</scope>
</reference>
<feature type="transmembrane region" description="Helical" evidence="7">
    <location>
        <begin position="109"/>
        <end position="134"/>
    </location>
</feature>
<dbReference type="GO" id="GO:0004222">
    <property type="term" value="F:metalloendopeptidase activity"/>
    <property type="evidence" value="ECO:0007669"/>
    <property type="project" value="InterPro"/>
</dbReference>
<dbReference type="GO" id="GO:0031293">
    <property type="term" value="P:membrane protein intracellular domain proteolysis"/>
    <property type="evidence" value="ECO:0007669"/>
    <property type="project" value="TreeGrafter"/>
</dbReference>
<protein>
    <recommendedName>
        <fullName evidence="6">Endopeptidase S2P</fullName>
    </recommendedName>
</protein>
<dbReference type="PANTHER" id="PTHR13325">
    <property type="entry name" value="PROTEASE M50 MEMBRANE-BOUND TRANSCRIPTION FACTOR SITE 2 PROTEASE"/>
    <property type="match status" value="1"/>
</dbReference>
<evidence type="ECO:0000313" key="10">
    <source>
        <dbReference type="Proteomes" id="UP000663760"/>
    </source>
</evidence>
<keyword evidence="3 7" id="KW-0812">Transmembrane</keyword>
<evidence type="ECO:0000256" key="6">
    <source>
        <dbReference type="ARBA" id="ARBA00032658"/>
    </source>
</evidence>
<gene>
    <name evidence="9" type="ORF">SI8410_15019334</name>
</gene>
<evidence type="ECO:0000256" key="1">
    <source>
        <dbReference type="ARBA" id="ARBA00004127"/>
    </source>
</evidence>
<dbReference type="Proteomes" id="UP000663760">
    <property type="component" value="Chromosome 15"/>
</dbReference>
<evidence type="ECO:0000256" key="5">
    <source>
        <dbReference type="ARBA" id="ARBA00023136"/>
    </source>
</evidence>
<feature type="transmembrane region" description="Helical" evidence="7">
    <location>
        <begin position="58"/>
        <end position="79"/>
    </location>
</feature>
<dbReference type="EMBL" id="LR746278">
    <property type="protein sequence ID" value="CAA7408656.1"/>
    <property type="molecule type" value="Genomic_DNA"/>
</dbReference>
<evidence type="ECO:0000256" key="7">
    <source>
        <dbReference type="SAM" id="Phobius"/>
    </source>
</evidence>
<evidence type="ECO:0000256" key="4">
    <source>
        <dbReference type="ARBA" id="ARBA00022989"/>
    </source>
</evidence>
<comment type="subcellular location">
    <subcellularLocation>
        <location evidence="1">Endomembrane system</location>
        <topology evidence="1">Multi-pass membrane protein</topology>
    </subcellularLocation>
</comment>
<proteinExistence type="inferred from homology"/>
<dbReference type="InterPro" id="IPR001193">
    <property type="entry name" value="MBTPS2"/>
</dbReference>
<dbReference type="AlphaFoldDB" id="A0A7I8LG57"/>
<dbReference type="PRINTS" id="PR01000">
    <property type="entry name" value="SREBPS2PTASE"/>
</dbReference>
<sequence>MPGQRRARRSRRSQAVLPLHSRTRLSHTISCWYCDLKISAFNGFLFALGSRHAKYLRVWFTMGVGASFMALAVITMILLQQLACTLQLCGGSARFYNLPLSWLLGIPSWASGLSLLSLMDAGVMIFSTLVSVLIHEFGHAIAAASQGVQIEYIALFLSVIFPGALVAFNYNVLLALPPFTALRIYCAGIWHNTVFCAVCGLALLSLPALLYPFYIHGERAMVLSVSPVSPLAGYLSPGDIIMSLNDLDIHNPEEWFEKVAHLDTQLQNRSYYSGYSNGSSRNGKGYCVPNSWIEERGILSTDGEIACPDGLVAFKTMPCCRHFLDGKDCDDIYRNSTRRDYCFPPQDVVKLKKCCDGCQMTKSDQSYQCLQDECCLAPVQSPHSIWAEVSFARPYFSDCLKVGRNETSMHVKGLDSGSTPCLETFIFIGDISVANSIKLSAYQPRWALGAFGVYLPNLMEKVLISMFRVSASLGLLNCMPVFYLDGESMLDVSLCCITRLDPRSRRRLLRVLLTGGTLLFVTALARVFFGIYSGNV</sequence>
<dbReference type="GO" id="GO:0005737">
    <property type="term" value="C:cytoplasm"/>
    <property type="evidence" value="ECO:0007669"/>
    <property type="project" value="TreeGrafter"/>
</dbReference>
<dbReference type="Pfam" id="PF02163">
    <property type="entry name" value="Peptidase_M50"/>
    <property type="match status" value="1"/>
</dbReference>
<dbReference type="InterPro" id="IPR008915">
    <property type="entry name" value="Peptidase_M50"/>
</dbReference>
<organism evidence="9 10">
    <name type="scientific">Spirodela intermedia</name>
    <name type="common">Intermediate duckweed</name>
    <dbReference type="NCBI Taxonomy" id="51605"/>
    <lineage>
        <taxon>Eukaryota</taxon>
        <taxon>Viridiplantae</taxon>
        <taxon>Streptophyta</taxon>
        <taxon>Embryophyta</taxon>
        <taxon>Tracheophyta</taxon>
        <taxon>Spermatophyta</taxon>
        <taxon>Magnoliopsida</taxon>
        <taxon>Liliopsida</taxon>
        <taxon>Araceae</taxon>
        <taxon>Lemnoideae</taxon>
        <taxon>Spirodela</taxon>
    </lineage>
</organism>
<dbReference type="GO" id="GO:1905897">
    <property type="term" value="P:regulation of response to endoplasmic reticulum stress"/>
    <property type="evidence" value="ECO:0007669"/>
    <property type="project" value="TreeGrafter"/>
</dbReference>
<dbReference type="InterPro" id="IPR036034">
    <property type="entry name" value="PDZ_sf"/>
</dbReference>